<dbReference type="NCBIfam" id="TIGR01657">
    <property type="entry name" value="P-ATPase-V"/>
    <property type="match status" value="1"/>
</dbReference>
<dbReference type="Pfam" id="PF12409">
    <property type="entry name" value="P5-ATPase"/>
    <property type="match status" value="1"/>
</dbReference>
<dbReference type="FunFam" id="1.20.1110.10:FF:000023">
    <property type="entry name" value="Cation-transporting ATPase"/>
    <property type="match status" value="1"/>
</dbReference>
<dbReference type="FunFam" id="3.40.50.1000:FF:000068">
    <property type="entry name" value="Cation-transporting ATPase"/>
    <property type="match status" value="1"/>
</dbReference>
<dbReference type="Pfam" id="PF13246">
    <property type="entry name" value="Cation_ATPase"/>
    <property type="match status" value="1"/>
</dbReference>
<dbReference type="NCBIfam" id="TIGR01494">
    <property type="entry name" value="ATPase_P-type"/>
    <property type="match status" value="2"/>
</dbReference>
<feature type="transmembrane region" description="Helical" evidence="14">
    <location>
        <begin position="1046"/>
        <end position="1066"/>
    </location>
</feature>
<dbReference type="GO" id="GO:0015662">
    <property type="term" value="F:P-type ion transporter activity"/>
    <property type="evidence" value="ECO:0007669"/>
    <property type="project" value="InterPro"/>
</dbReference>
<dbReference type="Proteomes" id="UP000783686">
    <property type="component" value="Unassembled WGS sequence"/>
</dbReference>
<evidence type="ECO:0000256" key="4">
    <source>
        <dbReference type="ARBA" id="ARBA00022692"/>
    </source>
</evidence>
<keyword evidence="9 14" id="KW-0460">Magnesium</keyword>
<dbReference type="InterPro" id="IPR018303">
    <property type="entry name" value="ATPase_P-typ_P_site"/>
</dbReference>
<feature type="region of interest" description="Disordered" evidence="15">
    <location>
        <begin position="1320"/>
        <end position="1351"/>
    </location>
</feature>
<protein>
    <recommendedName>
        <fullName evidence="14">Cation-transporting ATPase</fullName>
        <ecNumber evidence="14">7.2.2.-</ecNumber>
    </recommendedName>
</protein>
<feature type="transmembrane region" description="Helical" evidence="14">
    <location>
        <begin position="489"/>
        <end position="513"/>
    </location>
</feature>
<dbReference type="EC" id="7.2.2.-" evidence="14"/>
<dbReference type="SMART" id="SM00831">
    <property type="entry name" value="Cation_ATPase_N"/>
    <property type="match status" value="1"/>
</dbReference>
<keyword evidence="5 14" id="KW-0479">Metal-binding</keyword>
<dbReference type="SFLD" id="SFLDS00003">
    <property type="entry name" value="Haloacid_Dehalogenase"/>
    <property type="match status" value="1"/>
</dbReference>
<evidence type="ECO:0000256" key="10">
    <source>
        <dbReference type="ARBA" id="ARBA00022967"/>
    </source>
</evidence>
<evidence type="ECO:0000313" key="18">
    <source>
        <dbReference type="Proteomes" id="UP000614601"/>
    </source>
</evidence>
<feature type="transmembrane region" description="Helical" evidence="14">
    <location>
        <begin position="1162"/>
        <end position="1183"/>
    </location>
</feature>
<feature type="transmembrane region" description="Helical" evidence="14">
    <location>
        <begin position="286"/>
        <end position="310"/>
    </location>
</feature>
<dbReference type="InterPro" id="IPR023214">
    <property type="entry name" value="HAD_sf"/>
</dbReference>
<dbReference type="CDD" id="cd07542">
    <property type="entry name" value="P-type_ATPase_cation"/>
    <property type="match status" value="1"/>
</dbReference>
<dbReference type="PROSITE" id="PS00154">
    <property type="entry name" value="ATPASE_E1_E2"/>
    <property type="match status" value="1"/>
</dbReference>
<dbReference type="Gene3D" id="1.20.1110.10">
    <property type="entry name" value="Calcium-transporting ATPase, transmembrane domain"/>
    <property type="match status" value="1"/>
</dbReference>
<evidence type="ECO:0000256" key="11">
    <source>
        <dbReference type="ARBA" id="ARBA00022989"/>
    </source>
</evidence>
<gene>
    <name evidence="17" type="ORF">BOKJ2_LOCUS8796</name>
</gene>
<evidence type="ECO:0000256" key="9">
    <source>
        <dbReference type="ARBA" id="ARBA00022842"/>
    </source>
</evidence>
<evidence type="ECO:0000256" key="8">
    <source>
        <dbReference type="ARBA" id="ARBA00022840"/>
    </source>
</evidence>
<keyword evidence="10 14" id="KW-1278">Translocase</keyword>
<comment type="similarity">
    <text evidence="2 14">Belongs to the cation transport ATPase (P-type) (TC 3.A.3) family. Type V subfamily.</text>
</comment>
<comment type="catalytic activity">
    <reaction evidence="13 14">
        <text>ATP + H2O = ADP + phosphate + H(+)</text>
        <dbReference type="Rhea" id="RHEA:13065"/>
        <dbReference type="ChEBI" id="CHEBI:15377"/>
        <dbReference type="ChEBI" id="CHEBI:15378"/>
        <dbReference type="ChEBI" id="CHEBI:30616"/>
        <dbReference type="ChEBI" id="CHEBI:43474"/>
        <dbReference type="ChEBI" id="CHEBI:456216"/>
    </reaction>
</comment>
<dbReference type="GO" id="GO:0046872">
    <property type="term" value="F:metal ion binding"/>
    <property type="evidence" value="ECO:0007669"/>
    <property type="project" value="UniProtKB-UniRule"/>
</dbReference>
<feature type="compositionally biased region" description="Polar residues" evidence="15">
    <location>
        <begin position="1326"/>
        <end position="1351"/>
    </location>
</feature>
<dbReference type="EMBL" id="CAJFCW020000004">
    <property type="protein sequence ID" value="CAG9113257.1"/>
    <property type="molecule type" value="Genomic_DNA"/>
</dbReference>
<dbReference type="PRINTS" id="PR00119">
    <property type="entry name" value="CATATPASE"/>
</dbReference>
<evidence type="ECO:0000256" key="14">
    <source>
        <dbReference type="RuleBase" id="RU362082"/>
    </source>
</evidence>
<evidence type="ECO:0000256" key="5">
    <source>
        <dbReference type="ARBA" id="ARBA00022723"/>
    </source>
</evidence>
<dbReference type="GO" id="GO:0019829">
    <property type="term" value="F:ATPase-coupled monoatomic cation transmembrane transporter activity"/>
    <property type="evidence" value="ECO:0007669"/>
    <property type="project" value="UniProtKB-UniRule"/>
</dbReference>
<dbReference type="SUPFAM" id="SSF81653">
    <property type="entry name" value="Calcium ATPase, transduction domain A"/>
    <property type="match status" value="1"/>
</dbReference>
<keyword evidence="11 14" id="KW-1133">Transmembrane helix</keyword>
<dbReference type="PROSITE" id="PS01229">
    <property type="entry name" value="COF_2"/>
    <property type="match status" value="1"/>
</dbReference>
<keyword evidence="7" id="KW-0967">Endosome</keyword>
<evidence type="ECO:0000256" key="15">
    <source>
        <dbReference type="SAM" id="MobiDB-lite"/>
    </source>
</evidence>
<sequence length="1351" mass="151646">MQEEGNSTIFGSFFLTGRRSADTEREQLISLSSPAFDQPFTSRQDTYGSLEDNRTLLRASDPDMANMVVRKNREPPKIRTALSTGHLENMDNSSDSSSEDSFEFHGASTAANAHSAVIHLNDEDLHIWAYKLCLWKTILMYILSLATLGVVRLLLYWYPKWYVYCTANKSTMVESDYMLVRDDHQNLAFRKIKIAKPPSNDFLSMPVGKGKMVSVSSLRYFTYRKLCYVWHPTESRFSTTDQLENDLPIGFFHDCWDGQKGLTEAEVQRRLTVYGKNLIEVKLKPIVVLLFKEVISPFYIFQVFSVLVWYSDDYEYYASIIVLMSVCSIALDIYQIRKQEKKLRSMVHSEDVVEVIRDNGKVKQVSSSALVPGDIILIPPRGCILQCDAVLMNGTVILNESMLTGESVPVTKVALPEPEDDKHRQHEFSLKEHSKHILFCGTSVLQTRFYGGKPVQAIVLRTAYLTLKGQLVRSIMYPKPVDFRFTKDLFRFVGFLSMIAMVGFGYTVAVMIMRGSAIKKIILRSLDIITIVVPPALPAAMSIGIFAAQMRLRAKQIFCISPSTINTCGAINVVCFDKTGTLTEDGLDFHCLRAVYEEPRQIQAVRETAHEPVFGDELFEFHQDELPHNGELVKAVATCHSLTRIESELCGDPLDLILFNKTNWTIDESPTDDQIEETALFDMLQPTVIRSPSGHFGSNEPETELAVIRQFTFSSSLQRMGVICHNPNETGRSMHLYVKGAPEIIASLCRPESVPASYDNIVNHYAQHGYRLIAVASRQLDLSYAKAQKVKREIIECDLKMLGIIVMENRVKTQTCPVIGQLNKARIRTVMVTGDNVLTAMSVARECGIIRPHKRTFLLEHGGTMSDGRVHLSLRQSVSASDDLNEFEESSVNVDVENGHLVDSNYQLAISGPTFAAICDDYPELLDQLICVCDVYARMSPDQKQLLINTLQEVDYTVAMCGDGANDCAALKAAHAGISLSEAEASIAAPFTSKIPDIRCVPMVIREGRAALVTSFGVFKYMAGYSLTQFITIMQLYWLNTNLTDFQFLYIDLGLITLVALFFGYTPSCEKLDPVPPPTRLLSLASALSIVGQLMIIAAFQLFVFLYTALQPWFIPYAMPMGSDVEDRRSMQGTAIFCVSTFQYITLAIIYSKGHPYRKPLFSNRPMCLSLIVLSLISAWITVNPPDFLIDWLEFDPIPYLENRIFMLMVAILSGLCSYLFENYVIEHIILGVRERRKKRQLIIADSSNAPRFERILNSIGSEPQWIRSQTLAGLRSEPSLFTPTHNKLRRVEALNAQDEDRRSLSSGLLVMTSNNAAASESIASGQQDANSPQTDRSSVALIQSNDTTPN</sequence>
<dbReference type="GO" id="GO:0005524">
    <property type="term" value="F:ATP binding"/>
    <property type="evidence" value="ECO:0007669"/>
    <property type="project" value="UniProtKB-UniRule"/>
</dbReference>
<keyword evidence="8 14" id="KW-0067">ATP-binding</keyword>
<dbReference type="GO" id="GO:0015203">
    <property type="term" value="F:polyamine transmembrane transporter activity"/>
    <property type="evidence" value="ECO:0007669"/>
    <property type="project" value="TreeGrafter"/>
</dbReference>
<evidence type="ECO:0000313" key="17">
    <source>
        <dbReference type="EMBL" id="CAD5220142.1"/>
    </source>
</evidence>
<feature type="transmembrane region" description="Helical" evidence="14">
    <location>
        <begin position="138"/>
        <end position="158"/>
    </location>
</feature>
<evidence type="ECO:0000256" key="3">
    <source>
        <dbReference type="ARBA" id="ARBA00022553"/>
    </source>
</evidence>
<dbReference type="GO" id="GO:0031902">
    <property type="term" value="C:late endosome membrane"/>
    <property type="evidence" value="ECO:0007669"/>
    <property type="project" value="UniProtKB-SubCell"/>
</dbReference>
<dbReference type="InterPro" id="IPR001757">
    <property type="entry name" value="P_typ_ATPase"/>
</dbReference>
<accession>A0A811KX59</accession>
<feature type="domain" description="Cation-transporting P-type ATPase N-terminal" evidence="16">
    <location>
        <begin position="229"/>
        <end position="314"/>
    </location>
</feature>
<dbReference type="FunFam" id="3.40.1110.10:FF:000026">
    <property type="entry name" value="Cation-transporting ATPase"/>
    <property type="match status" value="1"/>
</dbReference>
<comment type="subcellular location">
    <subcellularLocation>
        <location evidence="1">Late endosome membrane</location>
        <topology evidence="1">Multi-pass membrane protein</topology>
    </subcellularLocation>
    <subcellularLocation>
        <location evidence="14">Membrane</location>
        <topology evidence="14">Multi-pass membrane protein</topology>
    </subcellularLocation>
</comment>
<evidence type="ECO:0000256" key="12">
    <source>
        <dbReference type="ARBA" id="ARBA00023136"/>
    </source>
</evidence>
<comment type="caution">
    <text evidence="17">The sequence shown here is derived from an EMBL/GenBank/DDBJ whole genome shotgun (WGS) entry which is preliminary data.</text>
</comment>
<evidence type="ECO:0000259" key="16">
    <source>
        <dbReference type="SMART" id="SM00831"/>
    </source>
</evidence>
<feature type="transmembrane region" description="Helical" evidence="14">
    <location>
        <begin position="1018"/>
        <end position="1040"/>
    </location>
</feature>
<dbReference type="PANTHER" id="PTHR45630">
    <property type="entry name" value="CATION-TRANSPORTING ATPASE-RELATED"/>
    <property type="match status" value="1"/>
</dbReference>
<dbReference type="InterPro" id="IPR023298">
    <property type="entry name" value="ATPase_P-typ_TM_dom_sf"/>
</dbReference>
<feature type="transmembrane region" description="Helical" evidence="14">
    <location>
        <begin position="1130"/>
        <end position="1150"/>
    </location>
</feature>
<feature type="transmembrane region" description="Helical" evidence="14">
    <location>
        <begin position="528"/>
        <end position="548"/>
    </location>
</feature>
<evidence type="ECO:0000256" key="13">
    <source>
        <dbReference type="ARBA" id="ARBA00049360"/>
    </source>
</evidence>
<dbReference type="Gene3D" id="3.40.1110.10">
    <property type="entry name" value="Calcium-transporting ATPase, cytoplasmic domain N"/>
    <property type="match status" value="1"/>
</dbReference>
<evidence type="ECO:0000256" key="2">
    <source>
        <dbReference type="ARBA" id="ARBA00006000"/>
    </source>
</evidence>
<dbReference type="PANTHER" id="PTHR45630:SF8">
    <property type="entry name" value="CATION-TRANSPORTING ATPASE"/>
    <property type="match status" value="1"/>
</dbReference>
<feature type="transmembrane region" description="Helical" evidence="14">
    <location>
        <begin position="1203"/>
        <end position="1221"/>
    </location>
</feature>
<keyword evidence="6 14" id="KW-0547">Nucleotide-binding</keyword>
<evidence type="ECO:0000256" key="7">
    <source>
        <dbReference type="ARBA" id="ARBA00022753"/>
    </source>
</evidence>
<dbReference type="InterPro" id="IPR036412">
    <property type="entry name" value="HAD-like_sf"/>
</dbReference>
<dbReference type="Pfam" id="PF00122">
    <property type="entry name" value="E1-E2_ATPase"/>
    <property type="match status" value="1"/>
</dbReference>
<dbReference type="SUPFAM" id="SSF81665">
    <property type="entry name" value="Calcium ATPase, transmembrane domain M"/>
    <property type="match status" value="1"/>
</dbReference>
<dbReference type="OrthoDB" id="48943at2759"/>
<dbReference type="GO" id="GO:0006874">
    <property type="term" value="P:intracellular calcium ion homeostasis"/>
    <property type="evidence" value="ECO:0007669"/>
    <property type="project" value="TreeGrafter"/>
</dbReference>
<dbReference type="InterPro" id="IPR044492">
    <property type="entry name" value="P_typ_ATPase_HD_dom"/>
</dbReference>
<dbReference type="SUPFAM" id="SSF56784">
    <property type="entry name" value="HAD-like"/>
    <property type="match status" value="1"/>
</dbReference>
<feature type="transmembrane region" description="Helical" evidence="14">
    <location>
        <begin position="316"/>
        <end position="334"/>
    </location>
</feature>
<organism evidence="17 18">
    <name type="scientific">Bursaphelenchus okinawaensis</name>
    <dbReference type="NCBI Taxonomy" id="465554"/>
    <lineage>
        <taxon>Eukaryota</taxon>
        <taxon>Metazoa</taxon>
        <taxon>Ecdysozoa</taxon>
        <taxon>Nematoda</taxon>
        <taxon>Chromadorea</taxon>
        <taxon>Rhabditida</taxon>
        <taxon>Tylenchina</taxon>
        <taxon>Tylenchomorpha</taxon>
        <taxon>Aphelenchoidea</taxon>
        <taxon>Aphelenchoididae</taxon>
        <taxon>Bursaphelenchus</taxon>
    </lineage>
</organism>
<dbReference type="Proteomes" id="UP000614601">
    <property type="component" value="Unassembled WGS sequence"/>
</dbReference>
<dbReference type="InterPro" id="IPR004014">
    <property type="entry name" value="ATPase_P-typ_cation-transptr_N"/>
</dbReference>
<dbReference type="Gene3D" id="2.70.150.10">
    <property type="entry name" value="Calcium-transporting ATPase, cytoplasmic transduction domain A"/>
    <property type="match status" value="1"/>
</dbReference>
<dbReference type="Gene3D" id="3.40.50.1000">
    <property type="entry name" value="HAD superfamily/HAD-like"/>
    <property type="match status" value="1"/>
</dbReference>
<reference evidence="17" key="1">
    <citation type="submission" date="2020-09" db="EMBL/GenBank/DDBJ databases">
        <authorList>
            <person name="Kikuchi T."/>
        </authorList>
    </citation>
    <scope>NUCLEOTIDE SEQUENCE</scope>
    <source>
        <strain evidence="17">SH1</strain>
    </source>
</reference>
<dbReference type="InterPro" id="IPR047819">
    <property type="entry name" value="P5A-ATPase_N"/>
</dbReference>
<keyword evidence="4 14" id="KW-0812">Transmembrane</keyword>
<keyword evidence="3" id="KW-0597">Phosphoprotein</keyword>
<evidence type="ECO:0000256" key="1">
    <source>
        <dbReference type="ARBA" id="ARBA00004107"/>
    </source>
</evidence>
<dbReference type="InterPro" id="IPR008250">
    <property type="entry name" value="ATPase_P-typ_transduc_dom_A_sf"/>
</dbReference>
<evidence type="ECO:0000256" key="6">
    <source>
        <dbReference type="ARBA" id="ARBA00022741"/>
    </source>
</evidence>
<keyword evidence="18" id="KW-1185">Reference proteome</keyword>
<dbReference type="Pfam" id="PF00690">
    <property type="entry name" value="Cation_ATPase_N"/>
    <property type="match status" value="1"/>
</dbReference>
<dbReference type="InterPro" id="IPR059000">
    <property type="entry name" value="ATPase_P-type_domA"/>
</dbReference>
<dbReference type="InterPro" id="IPR006544">
    <property type="entry name" value="P-type_TPase_V"/>
</dbReference>
<dbReference type="EMBL" id="CAJFDH010000004">
    <property type="protein sequence ID" value="CAD5220142.1"/>
    <property type="molecule type" value="Genomic_DNA"/>
</dbReference>
<dbReference type="SFLD" id="SFLDG00002">
    <property type="entry name" value="C1.7:_P-type_atpase_like"/>
    <property type="match status" value="1"/>
</dbReference>
<dbReference type="GO" id="GO:0016887">
    <property type="term" value="F:ATP hydrolysis activity"/>
    <property type="evidence" value="ECO:0007669"/>
    <property type="project" value="InterPro"/>
</dbReference>
<dbReference type="InterPro" id="IPR047821">
    <property type="entry name" value="P5B-type_ATPase"/>
</dbReference>
<name>A0A811KX59_9BILA</name>
<dbReference type="InterPro" id="IPR023299">
    <property type="entry name" value="ATPase_P-typ_cyto_dom_N"/>
</dbReference>
<keyword evidence="12 14" id="KW-0472">Membrane</keyword>
<feature type="transmembrane region" description="Helical" evidence="14">
    <location>
        <begin position="1087"/>
        <end position="1110"/>
    </location>
</feature>
<dbReference type="SFLD" id="SFLDF00027">
    <property type="entry name" value="p-type_atpase"/>
    <property type="match status" value="1"/>
</dbReference>
<proteinExistence type="inferred from homology"/>